<evidence type="ECO:0000313" key="7">
    <source>
        <dbReference type="Proteomes" id="UP000198894"/>
    </source>
</evidence>
<dbReference type="GO" id="GO:0004803">
    <property type="term" value="F:transposase activity"/>
    <property type="evidence" value="ECO:0007669"/>
    <property type="project" value="InterPro"/>
</dbReference>
<proteinExistence type="inferred from homology"/>
<evidence type="ECO:0000256" key="1">
    <source>
        <dbReference type="ARBA" id="ARBA00002190"/>
    </source>
</evidence>
<accession>A0A1G9LD68</accession>
<name>A0A1G9LD68_9HYPH</name>
<keyword evidence="4" id="KW-0238">DNA-binding</keyword>
<keyword evidence="7" id="KW-1185">Reference proteome</keyword>
<protein>
    <submittedName>
        <fullName evidence="6">Transposase, Mutator family</fullName>
    </submittedName>
</protein>
<dbReference type="GO" id="GO:0006313">
    <property type="term" value="P:DNA transposition"/>
    <property type="evidence" value="ECO:0007669"/>
    <property type="project" value="InterPro"/>
</dbReference>
<gene>
    <name evidence="6" type="ORF">SAMN05428953_1611</name>
</gene>
<organism evidence="6 7">
    <name type="scientific">Mesorhizobium muleiense</name>
    <dbReference type="NCBI Taxonomy" id="1004279"/>
    <lineage>
        <taxon>Bacteria</taxon>
        <taxon>Pseudomonadati</taxon>
        <taxon>Pseudomonadota</taxon>
        <taxon>Alphaproteobacteria</taxon>
        <taxon>Hyphomicrobiales</taxon>
        <taxon>Phyllobacteriaceae</taxon>
        <taxon>Mesorhizobium</taxon>
    </lineage>
</organism>
<dbReference type="Proteomes" id="UP000198894">
    <property type="component" value="Unassembled WGS sequence"/>
</dbReference>
<dbReference type="AlphaFoldDB" id="A0A1G9LD68"/>
<dbReference type="EMBL" id="FNEE01000061">
    <property type="protein sequence ID" value="SDL59796.1"/>
    <property type="molecule type" value="Genomic_DNA"/>
</dbReference>
<dbReference type="Pfam" id="PF00872">
    <property type="entry name" value="Transposase_mut"/>
    <property type="match status" value="1"/>
</dbReference>
<sequence>MTDERMALIELIEKQADSAFVRDMLAFAADRVMEMEVEARTGAAKGARSPLREVQRNGYRDRDWDTRAGRIALEIPELRKGSKRCSQATALSSEGWM</sequence>
<reference evidence="7" key="1">
    <citation type="submission" date="2016-10" db="EMBL/GenBank/DDBJ databases">
        <authorList>
            <person name="Varghese N."/>
            <person name="Submissions S."/>
        </authorList>
    </citation>
    <scope>NUCLEOTIDE SEQUENCE [LARGE SCALE GENOMIC DNA]</scope>
    <source>
        <strain evidence="7">CGMCC 1.11022</strain>
    </source>
</reference>
<dbReference type="InterPro" id="IPR001207">
    <property type="entry name" value="Transposase_mutator"/>
</dbReference>
<keyword evidence="3" id="KW-0815">Transposition</keyword>
<dbReference type="GO" id="GO:0003677">
    <property type="term" value="F:DNA binding"/>
    <property type="evidence" value="ECO:0007669"/>
    <property type="project" value="UniProtKB-KW"/>
</dbReference>
<comment type="function">
    <text evidence="1">Required for the transposition of the insertion element.</text>
</comment>
<evidence type="ECO:0000256" key="4">
    <source>
        <dbReference type="ARBA" id="ARBA00023125"/>
    </source>
</evidence>
<evidence type="ECO:0000313" key="6">
    <source>
        <dbReference type="EMBL" id="SDL59796.1"/>
    </source>
</evidence>
<evidence type="ECO:0000256" key="3">
    <source>
        <dbReference type="ARBA" id="ARBA00022578"/>
    </source>
</evidence>
<evidence type="ECO:0000256" key="2">
    <source>
        <dbReference type="ARBA" id="ARBA00010961"/>
    </source>
</evidence>
<comment type="similarity">
    <text evidence="2">Belongs to the transposase mutator family.</text>
</comment>
<evidence type="ECO:0000256" key="5">
    <source>
        <dbReference type="ARBA" id="ARBA00023172"/>
    </source>
</evidence>
<keyword evidence="5" id="KW-0233">DNA recombination</keyword>